<dbReference type="Pfam" id="PF15070">
    <property type="entry name" value="GOLGA2L5"/>
    <property type="match status" value="1"/>
</dbReference>
<gene>
    <name evidence="6" type="primary">LOC105992648</name>
</gene>
<feature type="coiled-coil region" evidence="2">
    <location>
        <begin position="102"/>
        <end position="136"/>
    </location>
</feature>
<feature type="coiled-coil region" evidence="2">
    <location>
        <begin position="186"/>
        <end position="387"/>
    </location>
</feature>
<evidence type="ECO:0000259" key="4">
    <source>
        <dbReference type="Pfam" id="PF15070"/>
    </source>
</evidence>
<dbReference type="GO" id="GO:0032580">
    <property type="term" value="C:Golgi cisterna membrane"/>
    <property type="evidence" value="ECO:0007669"/>
    <property type="project" value="TreeGrafter"/>
</dbReference>
<dbReference type="GeneID" id="105992648"/>
<feature type="domain" description="Golgin subfamily A conserved" evidence="4">
    <location>
        <begin position="284"/>
        <end position="464"/>
    </location>
</feature>
<dbReference type="AlphaFoldDB" id="A0A1S3FWW9"/>
<keyword evidence="5" id="KW-1185">Reference proteome</keyword>
<dbReference type="KEGG" id="dord:105992648"/>
<accession>A0A1S3FWW9</accession>
<dbReference type="GO" id="GO:0007030">
    <property type="term" value="P:Golgi organization"/>
    <property type="evidence" value="ECO:0007669"/>
    <property type="project" value="TreeGrafter"/>
</dbReference>
<dbReference type="PANTHER" id="PTHR10881:SF46">
    <property type="entry name" value="GOLGIN SUBFAMILY A MEMBER 2"/>
    <property type="match status" value="1"/>
</dbReference>
<evidence type="ECO:0000313" key="5">
    <source>
        <dbReference type="Proteomes" id="UP000081671"/>
    </source>
</evidence>
<evidence type="ECO:0000256" key="3">
    <source>
        <dbReference type="SAM" id="MobiDB-lite"/>
    </source>
</evidence>
<feature type="compositionally biased region" description="Basic and acidic residues" evidence="3">
    <location>
        <begin position="40"/>
        <end position="64"/>
    </location>
</feature>
<dbReference type="Proteomes" id="UP000081671">
    <property type="component" value="Unplaced"/>
</dbReference>
<keyword evidence="1 2" id="KW-0175">Coiled coil</keyword>
<evidence type="ECO:0000313" key="6">
    <source>
        <dbReference type="RefSeq" id="XP_012881058.1"/>
    </source>
</evidence>
<dbReference type="InterPro" id="IPR043976">
    <property type="entry name" value="GOLGA_cons_dom"/>
</dbReference>
<dbReference type="GO" id="GO:0005801">
    <property type="term" value="C:cis-Golgi network"/>
    <property type="evidence" value="ECO:0007669"/>
    <property type="project" value="TreeGrafter"/>
</dbReference>
<evidence type="ECO:0000256" key="2">
    <source>
        <dbReference type="SAM" id="Coils"/>
    </source>
</evidence>
<sequence>MSEQTRLKKLAAGKKLLQEYQQRNGPAGSAEPKRKKKTKKGGDPKTKTARDGHSAAGVAKDHAGLQHPPLLGTVRAAGVKSDPGPSATEDLEGCYQHLLLALDASRIQNEQLCRELEQLKQENKELQERQEATACMHKALGAEREQYKLSVQMVASEKSSLQSALAHMRQVADGRAQEWDGLTSHLQVAEQRVRELEMKLSDISTTETDTELHNLELTKALNRLTLQLQQKSRSCEDLEDENIELRDRLDALQTQKANMELQIHKSQQALVEHAELERQLKSMRELATTFKLERDSLEEDLRVESCTGKEKARQLLEEVGRLREEKEQGARQVLELEGELVELREQLAELQRPAGPSQAEQRLQAQALQLQKELETLEEHLHLQVEENQSLHLQSLEQHQRLWPLEKKAEGWEQHAEDRRKILETMEREQETMRHTLVCNLQLKEQLAQLQDAWQRLSAEKESLAGLLHA</sequence>
<evidence type="ECO:0000256" key="1">
    <source>
        <dbReference type="ARBA" id="ARBA00023054"/>
    </source>
</evidence>
<proteinExistence type="predicted"/>
<dbReference type="InParanoid" id="A0A1S3FWW9"/>
<name>A0A1S3FWW9_DIPOR</name>
<dbReference type="RefSeq" id="XP_012881058.1">
    <property type="nucleotide sequence ID" value="XM_013025604.1"/>
</dbReference>
<feature type="region of interest" description="Disordered" evidence="3">
    <location>
        <begin position="1"/>
        <end position="68"/>
    </location>
</feature>
<dbReference type="OrthoDB" id="5978643at2759"/>
<dbReference type="GO" id="GO:0000137">
    <property type="term" value="C:Golgi cis cisterna"/>
    <property type="evidence" value="ECO:0007669"/>
    <property type="project" value="TreeGrafter"/>
</dbReference>
<dbReference type="PANTHER" id="PTHR10881">
    <property type="entry name" value="GOLGIN SUBFAMILY A MEMBER-RELATED"/>
    <property type="match status" value="1"/>
</dbReference>
<reference evidence="6" key="1">
    <citation type="submission" date="2025-08" db="UniProtKB">
        <authorList>
            <consortium name="RefSeq"/>
        </authorList>
    </citation>
    <scope>IDENTIFICATION</scope>
    <source>
        <tissue evidence="6">Kidney</tissue>
    </source>
</reference>
<organism evidence="5 6">
    <name type="scientific">Dipodomys ordii</name>
    <name type="common">Ord's kangaroo rat</name>
    <dbReference type="NCBI Taxonomy" id="10020"/>
    <lineage>
        <taxon>Eukaryota</taxon>
        <taxon>Metazoa</taxon>
        <taxon>Chordata</taxon>
        <taxon>Craniata</taxon>
        <taxon>Vertebrata</taxon>
        <taxon>Euteleostomi</taxon>
        <taxon>Mammalia</taxon>
        <taxon>Eutheria</taxon>
        <taxon>Euarchontoglires</taxon>
        <taxon>Glires</taxon>
        <taxon>Rodentia</taxon>
        <taxon>Castorimorpha</taxon>
        <taxon>Heteromyidae</taxon>
        <taxon>Dipodomyinae</taxon>
        <taxon>Dipodomys</taxon>
    </lineage>
</organism>
<protein>
    <submittedName>
        <fullName evidence="6">Golgin subfamily A member 2-like</fullName>
    </submittedName>
</protein>
<dbReference type="InterPro" id="IPR024858">
    <property type="entry name" value="GOLGA"/>
</dbReference>